<dbReference type="Pfam" id="PF00668">
    <property type="entry name" value="Condensation"/>
    <property type="match status" value="1"/>
</dbReference>
<organism evidence="3 4">
    <name type="scientific">Streptomyces mordarskii</name>
    <dbReference type="NCBI Taxonomy" id="1226758"/>
    <lineage>
        <taxon>Bacteria</taxon>
        <taxon>Bacillati</taxon>
        <taxon>Actinomycetota</taxon>
        <taxon>Actinomycetes</taxon>
        <taxon>Kitasatosporales</taxon>
        <taxon>Streptomycetaceae</taxon>
        <taxon>Streptomyces</taxon>
    </lineage>
</organism>
<dbReference type="SUPFAM" id="SSF52777">
    <property type="entry name" value="CoA-dependent acyltransferases"/>
    <property type="match status" value="2"/>
</dbReference>
<name>A0ABN1C7U8_9ACTN</name>
<keyword evidence="4" id="KW-1185">Reference proteome</keyword>
<protein>
    <recommendedName>
        <fullName evidence="2">Condensation domain-containing protein</fullName>
    </recommendedName>
</protein>
<feature type="region of interest" description="Disordered" evidence="1">
    <location>
        <begin position="177"/>
        <end position="209"/>
    </location>
</feature>
<dbReference type="InterPro" id="IPR023213">
    <property type="entry name" value="CAT-like_dom_sf"/>
</dbReference>
<comment type="caution">
    <text evidence="3">The sequence shown here is derived from an EMBL/GenBank/DDBJ whole genome shotgun (WGS) entry which is preliminary data.</text>
</comment>
<feature type="domain" description="Condensation" evidence="2">
    <location>
        <begin position="62"/>
        <end position="367"/>
    </location>
</feature>
<reference evidence="3 4" key="1">
    <citation type="journal article" date="2019" name="Int. J. Syst. Evol. Microbiol.">
        <title>The Global Catalogue of Microorganisms (GCM) 10K type strain sequencing project: providing services to taxonomists for standard genome sequencing and annotation.</title>
        <authorList>
            <consortium name="The Broad Institute Genomics Platform"/>
            <consortium name="The Broad Institute Genome Sequencing Center for Infectious Disease"/>
            <person name="Wu L."/>
            <person name="Ma J."/>
        </authorList>
    </citation>
    <scope>NUCLEOTIDE SEQUENCE [LARGE SCALE GENOMIC DNA]</scope>
    <source>
        <strain evidence="3 4">JCM 5052</strain>
    </source>
</reference>
<dbReference type="Gene3D" id="3.30.559.10">
    <property type="entry name" value="Chloramphenicol acetyltransferase-like domain"/>
    <property type="match status" value="1"/>
</dbReference>
<dbReference type="InterPro" id="IPR001242">
    <property type="entry name" value="Condensation_dom"/>
</dbReference>
<gene>
    <name evidence="3" type="ORF">GCM10010390_14900</name>
</gene>
<dbReference type="EMBL" id="BAAABZ010000011">
    <property type="protein sequence ID" value="GAA0513567.1"/>
    <property type="molecule type" value="Genomic_DNA"/>
</dbReference>
<dbReference type="Gene3D" id="3.30.559.30">
    <property type="entry name" value="Nonribosomal peptide synthetase, condensation domain"/>
    <property type="match status" value="1"/>
</dbReference>
<feature type="region of interest" description="Disordered" evidence="1">
    <location>
        <begin position="575"/>
        <end position="600"/>
    </location>
</feature>
<evidence type="ECO:0000313" key="3">
    <source>
        <dbReference type="EMBL" id="GAA0513567.1"/>
    </source>
</evidence>
<evidence type="ECO:0000313" key="4">
    <source>
        <dbReference type="Proteomes" id="UP001501576"/>
    </source>
</evidence>
<evidence type="ECO:0000256" key="1">
    <source>
        <dbReference type="SAM" id="MobiDB-lite"/>
    </source>
</evidence>
<dbReference type="PANTHER" id="PTHR45527">
    <property type="entry name" value="NONRIBOSOMAL PEPTIDE SYNTHETASE"/>
    <property type="match status" value="1"/>
</dbReference>
<proteinExistence type="predicted"/>
<accession>A0ABN1C7U8</accession>
<dbReference type="Proteomes" id="UP001501576">
    <property type="component" value="Unassembled WGS sequence"/>
</dbReference>
<dbReference type="PANTHER" id="PTHR45527:SF1">
    <property type="entry name" value="FATTY ACID SYNTHASE"/>
    <property type="match status" value="1"/>
</dbReference>
<sequence>MTRRQDSMSREPHMSSPAEGVRVPLMWSQEMYWYQYHLPLPVIDSAKIPLTIRIPGPGASEKSVVDAVRNLMLRHEALRTLYPTDCSGVPFQLVLDRFEDPLPVRRDGDGPEEVEAVFHALFDPPMDQSVDLPLRLGFTMENQRVKTLVLLLNHISADGASLSVIRAELERDLGLSSRNAGPRAAAERRQVKVQPSSLARQQESGMRDARNDRALRHCEDVLSSAPAAQFPRFRSTAGAYPHAEAGNRYQRSSLRSSRLLLALRKTDRKSGSSVSSMLSTIFSVAVAALSGNPRVVFRTNFSNRFQELENSVGCFFQEALVSVNPLPDVTIGELMTETEHRTLVGARHAQYSYLRFRDLKARVEAQRGHPIRLGTIINCSSRFKEALQGPGIPTHPAEVRPSSIKRLECLWRDEYTDLCLRSYPKDGEAILDLIGHRTVIGQDQIDRMLTGMERFLMAWADEPDLANTTVTEVVERFRLPVSHYGEGWVHIDHSWVNTSELERLIRTVEGVEAASVRVAERPPREHALVARLVGEPGRQAEVRARILAALREETDLICPHEFEWRDRLLEPGASLPTDIAPGTATASAVHRDSDRRTAGTGDRALTTALLAAVDDAEVDLDLSYAQQGGTAVMAPAVVKHLASLGFAGPTPDDLLGPWPLRAVAELCAPHRESLGR</sequence>
<feature type="compositionally biased region" description="Polar residues" evidence="1">
    <location>
        <begin position="193"/>
        <end position="204"/>
    </location>
</feature>
<evidence type="ECO:0000259" key="2">
    <source>
        <dbReference type="Pfam" id="PF00668"/>
    </source>
</evidence>